<feature type="region of interest" description="Disordered" evidence="2">
    <location>
        <begin position="547"/>
        <end position="671"/>
    </location>
</feature>
<feature type="compositionally biased region" description="Low complexity" evidence="2">
    <location>
        <begin position="651"/>
        <end position="671"/>
    </location>
</feature>
<proteinExistence type="predicted"/>
<feature type="compositionally biased region" description="Polar residues" evidence="2">
    <location>
        <begin position="217"/>
        <end position="236"/>
    </location>
</feature>
<dbReference type="InterPro" id="IPR039103">
    <property type="entry name" value="Spd-2/CEP192"/>
</dbReference>
<dbReference type="Pfam" id="PF22074">
    <property type="entry name" value="Cep192_D5"/>
    <property type="match status" value="1"/>
</dbReference>
<accession>A0A8J4V540</accession>
<evidence type="ECO:0000259" key="3">
    <source>
        <dbReference type="Pfam" id="PF22073"/>
    </source>
</evidence>
<reference evidence="5" key="1">
    <citation type="submission" date="2020-01" db="EMBL/GenBank/DDBJ databases">
        <title>Development of genomics and gene disruption for Polysphondylium violaceum indicates a role for the polyketide synthase stlB in stalk morphogenesis.</title>
        <authorList>
            <person name="Narita B."/>
            <person name="Kawabe Y."/>
            <person name="Kin K."/>
            <person name="Saito T."/>
            <person name="Gibbs R."/>
            <person name="Kuspa A."/>
            <person name="Muzny D."/>
            <person name="Queller D."/>
            <person name="Richards S."/>
            <person name="Strassman J."/>
            <person name="Sucgang R."/>
            <person name="Worley K."/>
            <person name="Schaap P."/>
        </authorList>
    </citation>
    <scope>NUCLEOTIDE SEQUENCE</scope>
    <source>
        <strain evidence="5">QSvi11</strain>
    </source>
</reference>
<feature type="region of interest" description="Disordered" evidence="2">
    <location>
        <begin position="1592"/>
        <end position="1635"/>
    </location>
</feature>
<name>A0A8J4V540_9MYCE</name>
<dbReference type="InterPro" id="IPR008962">
    <property type="entry name" value="PapD-like_sf"/>
</dbReference>
<dbReference type="EMBL" id="AJWJ01000368">
    <property type="protein sequence ID" value="KAF2071504.1"/>
    <property type="molecule type" value="Genomic_DNA"/>
</dbReference>
<comment type="caution">
    <text evidence="5">The sequence shown here is derived from an EMBL/GenBank/DDBJ whole genome shotgun (WGS) entry which is preliminary data.</text>
</comment>
<feature type="region of interest" description="Disordered" evidence="2">
    <location>
        <begin position="385"/>
        <end position="411"/>
    </location>
</feature>
<evidence type="ECO:0000256" key="1">
    <source>
        <dbReference type="SAM" id="Coils"/>
    </source>
</evidence>
<feature type="domain" description="Cep192-like" evidence="4">
    <location>
        <begin position="1319"/>
        <end position="1481"/>
    </location>
</feature>
<sequence>MTDNHHPNPFSAFQPTSPLNTKFLDHYATALTNDFGDLHRFRDGQADDDDNYFVSRISSDSNRVQLDRNRPFVNDTLDTTTQDNYSYIGNLTNDSKHSFLVDSFIPQHTQQPQSPLGAGVYHGADEYRQSTYIPTTTTTTTTTQSQYRAPTTPANGNGFNPSATTQFNGASSQFNPSATTQFNGVSSQFNPTATTQFNGMASTSSSSQREQPYAFNPSASNTSTGTVIRNGTNSQHRITEEEYQNIELDKQRSLIESLRSQNKRLSQDSFIARYARSAEQKQKEELQRQQIEQQKRQQELYEQEQQQRQYQEYRPTASPIGEPQLEHSFRDSSFSFNVSQPNIDMTDNQFYGSSNQRFENRFSQTGNLINSTSDQSLIYSPEQHYQEEEEEQQQEVHNQQHEPLNTSHMSTNGDPNILINTSGEAKTPGSYFQSRSPFIGTISGSSFNGNHRPIFNDSYHNDSVNQSMRRDTVVDQQQYQEEQQDYDENQQYQQEQQEQQEHNETIHTQASNDPSFIIPTQSSFIGFTPERTGLDHESYKKLSEKYIQQHKQPTQLTQPTPPTQPKQTQSQHQPTQPKPIQQQSQPKPNHVQQPTQPRPIQQSQHQPTQPKPTQQQSQPKPTHIQQQPQHQPTQPKPANVPIVNDKSSSRNNAPASHGNNNNQQNQQQQKVNQVVATVENNINNNGINNSIIRYPVLIVEKKLEFDSCEIGWSLKKDLVITNPHSQSVLLANHSIGGKHKKFFNLILPDKLSSSQSMILIKPSSTITLQVEYSPYFIENDHSVEHHCALTLLCTSAQDNVVNTSKKKSTDYVVDVEERIVATLCIPIVGKPSDSIYNDIDLLYNYMVLDMGTSVKYQPIESNCPVQFNDNHKLLFECTGEGFSYEKTVNDQVTLKFSLPQQIKYNGQVIITDSVTGQKKIVQLVASVLNSHSSIGSPIINDPKRHNNKLIPSPTIVDSTAIGMTSAGQFQPKVDQSVPSPVVSPTSSNNTSPYVDNNRQATTAPSPPPFLPVIQPSSMPLKVSNFVLDSGIKFVYEERKQVDPIERLPIYNPTSESIVVECSSTLPDIFSVVPERFTIAPNSSINLKITYHATNNIYPYRAALLIATPELTNQKINIGLHGVIDQISEIYPSSSPPQPSFIRRPYSHANNNIDDYTSPSSSSTTVSPPTGDYQLNNDSLVFHQDENELLHHKSISKTPSLYCNRKVISFGGVKLGESKTLLITLTSTFAKSLHLKASISQIGSDNKSSYFSVSDPNVLVLPDSSRQVEITYTPLDVACHKAIISFESHYDKFIFKLPIRGYGGKAKIDIISSLRLDNDNKYVLYINKPHSAEDKSLSCTITVKNTGQRPGFIKSIGSYPNSTVTVFPDSIVLPVGAKYDLRYTIQPNSPDKPIINSNSSTISYGKFKFFIGDEIARQRARKGVDRDDINKENILTDFLFEDGFKYEQDWYDINDGLEDEVNLKNFEHDDLELFGEHIQTITINPIIGNPSLGNGSIPTTTATTTTIKETARSPSVAFNPSVSNVSFSSRNFGLSEIDLNTSSPFKPEKSQVRVNHFHNQPDEALRSILKKPAATPPSTQLDKSKLKESNNLLPSFEDSKHKPSKPNPQSQSQYQPTATSSSSNFKPNQTQPPSYQYRHNHIHISHNDERQQPKMEEIKAHTPPSKANPILFFQEPETFETKQGTRAIQKILLSNASVTPINVKLSLLYAPFSHNHPEITLAPQTSTKIPIAFQPTKTGSFSQKIFVESIPKFDDPIIYAESKLVGICK</sequence>
<dbReference type="GO" id="GO:0090307">
    <property type="term" value="P:mitotic spindle assembly"/>
    <property type="evidence" value="ECO:0007669"/>
    <property type="project" value="TreeGrafter"/>
</dbReference>
<dbReference type="InterPro" id="IPR013783">
    <property type="entry name" value="Ig-like_fold"/>
</dbReference>
<dbReference type="GO" id="GO:0000242">
    <property type="term" value="C:pericentriolar material"/>
    <property type="evidence" value="ECO:0007669"/>
    <property type="project" value="TreeGrafter"/>
</dbReference>
<keyword evidence="6" id="KW-1185">Reference proteome</keyword>
<dbReference type="SUPFAM" id="SSF49354">
    <property type="entry name" value="PapD-like"/>
    <property type="match status" value="1"/>
</dbReference>
<dbReference type="Gene3D" id="2.60.40.10">
    <property type="entry name" value="Immunoglobulins"/>
    <property type="match status" value="3"/>
</dbReference>
<dbReference type="Pfam" id="PF22073">
    <property type="entry name" value="Cep192_D4"/>
    <property type="match status" value="1"/>
</dbReference>
<keyword evidence="1" id="KW-0175">Coiled coil</keyword>
<feature type="compositionally biased region" description="Low complexity" evidence="2">
    <location>
        <begin position="565"/>
        <end position="588"/>
    </location>
</feature>
<dbReference type="GO" id="GO:0019901">
    <property type="term" value="F:protein kinase binding"/>
    <property type="evidence" value="ECO:0007669"/>
    <property type="project" value="TreeGrafter"/>
</dbReference>
<feature type="compositionally biased region" description="Low complexity" evidence="2">
    <location>
        <begin position="549"/>
        <end position="558"/>
    </location>
</feature>
<evidence type="ECO:0000256" key="2">
    <source>
        <dbReference type="SAM" id="MobiDB-lite"/>
    </source>
</evidence>
<feature type="domain" description="Cep192/Spd-2-like" evidence="3">
    <location>
        <begin position="1198"/>
        <end position="1303"/>
    </location>
</feature>
<feature type="region of interest" description="Disordered" evidence="2">
    <location>
        <begin position="469"/>
        <end position="504"/>
    </location>
</feature>
<gene>
    <name evidence="5" type="ORF">CYY_007182</name>
</gene>
<dbReference type="GO" id="GO:0071539">
    <property type="term" value="P:protein localization to centrosome"/>
    <property type="evidence" value="ECO:0007669"/>
    <property type="project" value="InterPro"/>
</dbReference>
<dbReference type="GO" id="GO:0090222">
    <property type="term" value="P:centrosome-templated microtubule nucleation"/>
    <property type="evidence" value="ECO:0007669"/>
    <property type="project" value="InterPro"/>
</dbReference>
<evidence type="ECO:0000259" key="4">
    <source>
        <dbReference type="Pfam" id="PF22074"/>
    </source>
</evidence>
<feature type="compositionally biased region" description="Low complexity" evidence="2">
    <location>
        <begin position="976"/>
        <end position="992"/>
    </location>
</feature>
<dbReference type="GO" id="GO:0051298">
    <property type="term" value="P:centrosome duplication"/>
    <property type="evidence" value="ECO:0007669"/>
    <property type="project" value="InterPro"/>
</dbReference>
<dbReference type="GO" id="GO:0005737">
    <property type="term" value="C:cytoplasm"/>
    <property type="evidence" value="ECO:0007669"/>
    <property type="project" value="TreeGrafter"/>
</dbReference>
<feature type="compositionally biased region" description="Polar residues" evidence="2">
    <location>
        <begin position="590"/>
        <end position="600"/>
    </location>
</feature>
<dbReference type="InterPro" id="IPR054090">
    <property type="entry name" value="Cep192_Spd-2-like_dom"/>
</dbReference>
<feature type="region of interest" description="Disordered" evidence="2">
    <location>
        <begin position="968"/>
        <end position="1008"/>
    </location>
</feature>
<evidence type="ECO:0000313" key="6">
    <source>
        <dbReference type="Proteomes" id="UP000695562"/>
    </source>
</evidence>
<dbReference type="PANTHER" id="PTHR16029">
    <property type="entry name" value="CENTROSOMAL PROTEIN OF 192 KDA"/>
    <property type="match status" value="1"/>
</dbReference>
<feature type="compositionally biased region" description="Polar residues" evidence="2">
    <location>
        <begin position="1606"/>
        <end position="1633"/>
    </location>
</feature>
<dbReference type="GO" id="GO:0005814">
    <property type="term" value="C:centriole"/>
    <property type="evidence" value="ECO:0007669"/>
    <property type="project" value="TreeGrafter"/>
</dbReference>
<feature type="compositionally biased region" description="Polar residues" evidence="2">
    <location>
        <begin position="144"/>
        <end position="210"/>
    </location>
</feature>
<feature type="region of interest" description="Disordered" evidence="2">
    <location>
        <begin position="136"/>
        <end position="237"/>
    </location>
</feature>
<protein>
    <submittedName>
        <fullName evidence="5">Uncharacterized protein</fullName>
    </submittedName>
</protein>
<dbReference type="PANTHER" id="PTHR16029:SF11">
    <property type="entry name" value="CENTROSOMAL PROTEIN OF 192 KDA"/>
    <property type="match status" value="1"/>
</dbReference>
<feature type="coiled-coil region" evidence="1">
    <location>
        <begin position="248"/>
        <end position="304"/>
    </location>
</feature>
<dbReference type="OrthoDB" id="67059at2759"/>
<dbReference type="InterPro" id="IPR054091">
    <property type="entry name" value="Cep192-like_D5"/>
</dbReference>
<dbReference type="Proteomes" id="UP000695562">
    <property type="component" value="Unassembled WGS sequence"/>
</dbReference>
<evidence type="ECO:0000313" key="5">
    <source>
        <dbReference type="EMBL" id="KAF2071504.1"/>
    </source>
</evidence>
<feature type="compositionally biased region" description="Polar residues" evidence="2">
    <location>
        <begin position="993"/>
        <end position="1003"/>
    </location>
</feature>
<organism evidence="5 6">
    <name type="scientific">Polysphondylium violaceum</name>
    <dbReference type="NCBI Taxonomy" id="133409"/>
    <lineage>
        <taxon>Eukaryota</taxon>
        <taxon>Amoebozoa</taxon>
        <taxon>Evosea</taxon>
        <taxon>Eumycetozoa</taxon>
        <taxon>Dictyostelia</taxon>
        <taxon>Dictyosteliales</taxon>
        <taxon>Dictyosteliaceae</taxon>
        <taxon>Polysphondylium</taxon>
    </lineage>
</organism>
<feature type="compositionally biased region" description="Low complexity" evidence="2">
    <location>
        <begin position="601"/>
        <end position="637"/>
    </location>
</feature>